<dbReference type="InterPro" id="IPR000073">
    <property type="entry name" value="AB_hydrolase_1"/>
</dbReference>
<reference evidence="2" key="2">
    <citation type="submission" date="2023-05" db="EMBL/GenBank/DDBJ databases">
        <authorList>
            <consortium name="Lawrence Berkeley National Laboratory"/>
            <person name="Steindorff A."/>
            <person name="Hensen N."/>
            <person name="Bonometti L."/>
            <person name="Westerberg I."/>
            <person name="Brannstrom I.O."/>
            <person name="Guillou S."/>
            <person name="Cros-Aarteil S."/>
            <person name="Calhoun S."/>
            <person name="Haridas S."/>
            <person name="Kuo A."/>
            <person name="Mondo S."/>
            <person name="Pangilinan J."/>
            <person name="Riley R."/>
            <person name="Labutti K."/>
            <person name="Andreopoulos B."/>
            <person name="Lipzen A."/>
            <person name="Chen C."/>
            <person name="Yanf M."/>
            <person name="Daum C."/>
            <person name="Ng V."/>
            <person name="Clum A."/>
            <person name="Ohm R."/>
            <person name="Martin F."/>
            <person name="Silar P."/>
            <person name="Natvig D."/>
            <person name="Lalanne C."/>
            <person name="Gautier V."/>
            <person name="Ament-Velasquez S.L."/>
            <person name="Kruys A."/>
            <person name="Hutchinson M.I."/>
            <person name="Powell A.J."/>
            <person name="Barry K."/>
            <person name="Miller A.N."/>
            <person name="Grigoriev I.V."/>
            <person name="Debuchy R."/>
            <person name="Gladieux P."/>
            <person name="Thoren M.H."/>
            <person name="Johannesson H."/>
        </authorList>
    </citation>
    <scope>NUCLEOTIDE SEQUENCE</scope>
    <source>
        <strain evidence="2">PSN293</strain>
    </source>
</reference>
<evidence type="ECO:0000313" key="3">
    <source>
        <dbReference type="Proteomes" id="UP001301769"/>
    </source>
</evidence>
<proteinExistence type="predicted"/>
<dbReference type="Pfam" id="PF00561">
    <property type="entry name" value="Abhydrolase_1"/>
    <property type="match status" value="1"/>
</dbReference>
<accession>A0AAN6XYS8</accession>
<dbReference type="PANTHER" id="PTHR43433">
    <property type="entry name" value="HYDROLASE, ALPHA/BETA FOLD FAMILY PROTEIN"/>
    <property type="match status" value="1"/>
</dbReference>
<evidence type="ECO:0000259" key="1">
    <source>
        <dbReference type="Pfam" id="PF00561"/>
    </source>
</evidence>
<dbReference type="AlphaFoldDB" id="A0AAN6XYS8"/>
<gene>
    <name evidence="2" type="ORF">QBC37DRAFT_432308</name>
</gene>
<protein>
    <submittedName>
        <fullName evidence="2">Alpha/Beta hydrolase protein</fullName>
    </submittedName>
</protein>
<dbReference type="PANTHER" id="PTHR43433:SF5">
    <property type="entry name" value="AB HYDROLASE-1 DOMAIN-CONTAINING PROTEIN"/>
    <property type="match status" value="1"/>
</dbReference>
<name>A0AAN6XYS8_9PEZI</name>
<keyword evidence="2" id="KW-0378">Hydrolase</keyword>
<dbReference type="Proteomes" id="UP001301769">
    <property type="component" value="Unassembled WGS sequence"/>
</dbReference>
<dbReference type="Gene3D" id="3.40.50.1820">
    <property type="entry name" value="alpha/beta hydrolase"/>
    <property type="match status" value="1"/>
</dbReference>
<dbReference type="GO" id="GO:0016787">
    <property type="term" value="F:hydrolase activity"/>
    <property type="evidence" value="ECO:0007669"/>
    <property type="project" value="UniProtKB-KW"/>
</dbReference>
<keyword evidence="3" id="KW-1185">Reference proteome</keyword>
<feature type="domain" description="AB hydrolase-1" evidence="1">
    <location>
        <begin position="4"/>
        <end position="188"/>
    </location>
</feature>
<evidence type="ECO:0000313" key="2">
    <source>
        <dbReference type="EMBL" id="KAK4208186.1"/>
    </source>
</evidence>
<dbReference type="InterPro" id="IPR050471">
    <property type="entry name" value="AB_hydrolase"/>
</dbReference>
<sequence length="230" mass="24825">MSALLLTLQHVKLFDVLGFSVGGFIAQQLVLTRPDLIHKLVLSGTGVSGNGGSEIGHQHTMPEVLSAVFAPRPDPNQTIDAFFPSFIAKAEGEKWFGRIFAARSKTAGKDGEPELASFYSGPELNKYIEALLTWDTDPLPYALLQGIQKDVLVTVGDNDLIVPTINGFDLAKQIPRANFMMFPGSGHGHLFQYAVFYADAVTRFLKGEFPVPPVSAGTISPLGLDGQLPN</sequence>
<comment type="caution">
    <text evidence="2">The sequence shown here is derived from an EMBL/GenBank/DDBJ whole genome shotgun (WGS) entry which is preliminary data.</text>
</comment>
<dbReference type="SUPFAM" id="SSF53474">
    <property type="entry name" value="alpha/beta-Hydrolases"/>
    <property type="match status" value="1"/>
</dbReference>
<reference evidence="2" key="1">
    <citation type="journal article" date="2023" name="Mol. Phylogenet. Evol.">
        <title>Genome-scale phylogeny and comparative genomics of the fungal order Sordariales.</title>
        <authorList>
            <person name="Hensen N."/>
            <person name="Bonometti L."/>
            <person name="Westerberg I."/>
            <person name="Brannstrom I.O."/>
            <person name="Guillou S."/>
            <person name="Cros-Aarteil S."/>
            <person name="Calhoun S."/>
            <person name="Haridas S."/>
            <person name="Kuo A."/>
            <person name="Mondo S."/>
            <person name="Pangilinan J."/>
            <person name="Riley R."/>
            <person name="LaButti K."/>
            <person name="Andreopoulos B."/>
            <person name="Lipzen A."/>
            <person name="Chen C."/>
            <person name="Yan M."/>
            <person name="Daum C."/>
            <person name="Ng V."/>
            <person name="Clum A."/>
            <person name="Steindorff A."/>
            <person name="Ohm R.A."/>
            <person name="Martin F."/>
            <person name="Silar P."/>
            <person name="Natvig D.O."/>
            <person name="Lalanne C."/>
            <person name="Gautier V."/>
            <person name="Ament-Velasquez S.L."/>
            <person name="Kruys A."/>
            <person name="Hutchinson M.I."/>
            <person name="Powell A.J."/>
            <person name="Barry K."/>
            <person name="Miller A.N."/>
            <person name="Grigoriev I.V."/>
            <person name="Debuchy R."/>
            <person name="Gladieux P."/>
            <person name="Hiltunen Thoren M."/>
            <person name="Johannesson H."/>
        </authorList>
    </citation>
    <scope>NUCLEOTIDE SEQUENCE</scope>
    <source>
        <strain evidence="2">PSN293</strain>
    </source>
</reference>
<dbReference type="EMBL" id="MU858254">
    <property type="protein sequence ID" value="KAK4208186.1"/>
    <property type="molecule type" value="Genomic_DNA"/>
</dbReference>
<organism evidence="2 3">
    <name type="scientific">Rhypophila decipiens</name>
    <dbReference type="NCBI Taxonomy" id="261697"/>
    <lineage>
        <taxon>Eukaryota</taxon>
        <taxon>Fungi</taxon>
        <taxon>Dikarya</taxon>
        <taxon>Ascomycota</taxon>
        <taxon>Pezizomycotina</taxon>
        <taxon>Sordariomycetes</taxon>
        <taxon>Sordariomycetidae</taxon>
        <taxon>Sordariales</taxon>
        <taxon>Naviculisporaceae</taxon>
        <taxon>Rhypophila</taxon>
    </lineage>
</organism>
<dbReference type="InterPro" id="IPR029058">
    <property type="entry name" value="AB_hydrolase_fold"/>
</dbReference>